<proteinExistence type="predicted"/>
<evidence type="ECO:0000313" key="3">
    <source>
        <dbReference type="Proteomes" id="UP000324222"/>
    </source>
</evidence>
<protein>
    <submittedName>
        <fullName evidence="2">Uncharacterized protein</fullName>
    </submittedName>
</protein>
<feature type="region of interest" description="Disordered" evidence="1">
    <location>
        <begin position="1"/>
        <end position="62"/>
    </location>
</feature>
<dbReference type="EMBL" id="VSRR010000010">
    <property type="protein sequence ID" value="MPC07851.1"/>
    <property type="molecule type" value="Genomic_DNA"/>
</dbReference>
<name>A0A5B7CGE2_PORTR</name>
<gene>
    <name evidence="2" type="ORF">E2C01_000418</name>
</gene>
<dbReference type="AlphaFoldDB" id="A0A5B7CGE2"/>
<accession>A0A5B7CGE2</accession>
<evidence type="ECO:0000256" key="1">
    <source>
        <dbReference type="SAM" id="MobiDB-lite"/>
    </source>
</evidence>
<comment type="caution">
    <text evidence="2">The sequence shown here is derived from an EMBL/GenBank/DDBJ whole genome shotgun (WGS) entry which is preliminary data.</text>
</comment>
<keyword evidence="3" id="KW-1185">Reference proteome</keyword>
<organism evidence="2 3">
    <name type="scientific">Portunus trituberculatus</name>
    <name type="common">Swimming crab</name>
    <name type="synonym">Neptunus trituberculatus</name>
    <dbReference type="NCBI Taxonomy" id="210409"/>
    <lineage>
        <taxon>Eukaryota</taxon>
        <taxon>Metazoa</taxon>
        <taxon>Ecdysozoa</taxon>
        <taxon>Arthropoda</taxon>
        <taxon>Crustacea</taxon>
        <taxon>Multicrustacea</taxon>
        <taxon>Malacostraca</taxon>
        <taxon>Eumalacostraca</taxon>
        <taxon>Eucarida</taxon>
        <taxon>Decapoda</taxon>
        <taxon>Pleocyemata</taxon>
        <taxon>Brachyura</taxon>
        <taxon>Eubrachyura</taxon>
        <taxon>Portunoidea</taxon>
        <taxon>Portunidae</taxon>
        <taxon>Portuninae</taxon>
        <taxon>Portunus</taxon>
    </lineage>
</organism>
<sequence>MRTFSKWRRDGDIGGKGQGQHLKGSSKPGNTHATRATQHLHTPPQRTTSGNMDPTTQQQGHT</sequence>
<evidence type="ECO:0000313" key="2">
    <source>
        <dbReference type="EMBL" id="MPC07851.1"/>
    </source>
</evidence>
<reference evidence="2 3" key="1">
    <citation type="submission" date="2019-05" db="EMBL/GenBank/DDBJ databases">
        <title>Another draft genome of Portunus trituberculatus and its Hox gene families provides insights of decapod evolution.</title>
        <authorList>
            <person name="Jeong J.-H."/>
            <person name="Song I."/>
            <person name="Kim S."/>
            <person name="Choi T."/>
            <person name="Kim D."/>
            <person name="Ryu S."/>
            <person name="Kim W."/>
        </authorList>
    </citation>
    <scope>NUCLEOTIDE SEQUENCE [LARGE SCALE GENOMIC DNA]</scope>
    <source>
        <tissue evidence="2">Muscle</tissue>
    </source>
</reference>
<feature type="compositionally biased region" description="Polar residues" evidence="1">
    <location>
        <begin position="27"/>
        <end position="62"/>
    </location>
</feature>
<dbReference type="Proteomes" id="UP000324222">
    <property type="component" value="Unassembled WGS sequence"/>
</dbReference>